<gene>
    <name evidence="2" type="ORF">SAMN06295933_0721</name>
</gene>
<protein>
    <submittedName>
        <fullName evidence="2">Uncharacterized protein</fullName>
    </submittedName>
</protein>
<name>A0A1X7CDI8_9BACT</name>
<feature type="region of interest" description="Disordered" evidence="1">
    <location>
        <begin position="152"/>
        <end position="208"/>
    </location>
</feature>
<dbReference type="Proteomes" id="UP000192906">
    <property type="component" value="Unassembled WGS sequence"/>
</dbReference>
<dbReference type="AlphaFoldDB" id="A0A1X7CDI8"/>
<feature type="compositionally biased region" description="Basic and acidic residues" evidence="1">
    <location>
        <begin position="152"/>
        <end position="198"/>
    </location>
</feature>
<dbReference type="EMBL" id="FWZU01000001">
    <property type="protein sequence ID" value="SME94713.1"/>
    <property type="molecule type" value="Genomic_DNA"/>
</dbReference>
<proteinExistence type="predicted"/>
<dbReference type="STRING" id="1519643.SAMN06295933_0721"/>
<sequence length="247" mass="27124">MKIGTTSTFFNKIRLSNMPEQKVTESIENSSSKESIDKTAYISKIQSTEKPERLNMLSGNFMRADSGEEKNYSLLNLKALKAQDNLMTQYNSMITSVVNFRVYRTDELIASGMSPDAAKTIASGEAQKMGDAASEKIVGDMTEDSLEKEVKEQKEFTEEQTEKVIAEKQKNTDIEAKEEASKTEENLTKGSDQAEKSQDSTGDVSIQAEASVIENVTASFASSDHSKTGSTTIKNIVKTGENVDVLV</sequence>
<reference evidence="3" key="1">
    <citation type="submission" date="2017-04" db="EMBL/GenBank/DDBJ databases">
        <authorList>
            <person name="Varghese N."/>
            <person name="Submissions S."/>
        </authorList>
    </citation>
    <scope>NUCLEOTIDE SEQUENCE [LARGE SCALE GENOMIC DNA]</scope>
    <source>
        <strain evidence="3">K3S</strain>
    </source>
</reference>
<accession>A0A1X7CDI8</accession>
<evidence type="ECO:0000313" key="2">
    <source>
        <dbReference type="EMBL" id="SME94713.1"/>
    </source>
</evidence>
<organism evidence="2 3">
    <name type="scientific">Desulfovibrio gilichinskyi</name>
    <dbReference type="NCBI Taxonomy" id="1519643"/>
    <lineage>
        <taxon>Bacteria</taxon>
        <taxon>Pseudomonadati</taxon>
        <taxon>Thermodesulfobacteriota</taxon>
        <taxon>Desulfovibrionia</taxon>
        <taxon>Desulfovibrionales</taxon>
        <taxon>Desulfovibrionaceae</taxon>
        <taxon>Desulfovibrio</taxon>
    </lineage>
</organism>
<evidence type="ECO:0000313" key="3">
    <source>
        <dbReference type="Proteomes" id="UP000192906"/>
    </source>
</evidence>
<evidence type="ECO:0000256" key="1">
    <source>
        <dbReference type="SAM" id="MobiDB-lite"/>
    </source>
</evidence>
<keyword evidence="3" id="KW-1185">Reference proteome</keyword>